<dbReference type="VEuPathDB" id="FungiDB:AFUB_011970"/>
<accession>B0XR22</accession>
<dbReference type="Proteomes" id="UP000001699">
    <property type="component" value="Unassembled WGS sequence"/>
</dbReference>
<reference evidence="1 2" key="1">
    <citation type="journal article" date="2008" name="PLoS Genet.">
        <title>Genomic islands in the pathogenic filamentous fungus Aspergillus fumigatus.</title>
        <authorList>
            <person name="Fedorova N.D."/>
            <person name="Khaldi N."/>
            <person name="Joardar V.S."/>
            <person name="Maiti R."/>
            <person name="Amedeo P."/>
            <person name="Anderson M.J."/>
            <person name="Crabtree J."/>
            <person name="Silva J.C."/>
            <person name="Badger J.H."/>
            <person name="Albarraq A."/>
            <person name="Angiuoli S."/>
            <person name="Bussey H."/>
            <person name="Bowyer P."/>
            <person name="Cotty P.J."/>
            <person name="Dyer P.S."/>
            <person name="Egan A."/>
            <person name="Galens K."/>
            <person name="Fraser-Liggett C.M."/>
            <person name="Haas B.J."/>
            <person name="Inman J.M."/>
            <person name="Kent R."/>
            <person name="Lemieux S."/>
            <person name="Malavazi I."/>
            <person name="Orvis J."/>
            <person name="Roemer T."/>
            <person name="Ronning C.M."/>
            <person name="Sundaram J.P."/>
            <person name="Sutton G."/>
            <person name="Turner G."/>
            <person name="Venter J.C."/>
            <person name="White O.R."/>
            <person name="Whitty B.R."/>
            <person name="Youngman P."/>
            <person name="Wolfe K.H."/>
            <person name="Goldman G.H."/>
            <person name="Wortman J.R."/>
            <person name="Jiang B."/>
            <person name="Denning D.W."/>
            <person name="Nierman W.C."/>
        </authorList>
    </citation>
    <scope>NUCLEOTIDE SEQUENCE [LARGE SCALE GENOMIC DNA]</scope>
    <source>
        <strain evidence="2">CBS 144.89 / FGSC A1163 / CEA10</strain>
    </source>
</reference>
<keyword evidence="2" id="KW-1185">Reference proteome</keyword>
<sequence length="101" mass="11956">MEKISKEREGEWDWGERVAKAGCAVSRLLVWTKERYFGANYTLYQGLYFVWVLSPRYEAPMQNTEPEQWILGKGLEDWNGMVEKRGAAMTDHWRLDRPPML</sequence>
<gene>
    <name evidence="1" type="ORF">AFUB_011970</name>
</gene>
<evidence type="ECO:0000313" key="2">
    <source>
        <dbReference type="Proteomes" id="UP000001699"/>
    </source>
</evidence>
<name>B0XR22_ASPFC</name>
<dbReference type="EMBL" id="DS499594">
    <property type="protein sequence ID" value="EDP56486.1"/>
    <property type="molecule type" value="Genomic_DNA"/>
</dbReference>
<evidence type="ECO:0000313" key="1">
    <source>
        <dbReference type="EMBL" id="EDP56486.1"/>
    </source>
</evidence>
<dbReference type="AlphaFoldDB" id="B0XR22"/>
<organism evidence="1 2">
    <name type="scientific">Aspergillus fumigatus (strain CBS 144.89 / FGSC A1163 / CEA10)</name>
    <name type="common">Neosartorya fumigata</name>
    <dbReference type="NCBI Taxonomy" id="451804"/>
    <lineage>
        <taxon>Eukaryota</taxon>
        <taxon>Fungi</taxon>
        <taxon>Dikarya</taxon>
        <taxon>Ascomycota</taxon>
        <taxon>Pezizomycotina</taxon>
        <taxon>Eurotiomycetes</taxon>
        <taxon>Eurotiomycetidae</taxon>
        <taxon>Eurotiales</taxon>
        <taxon>Aspergillaceae</taxon>
        <taxon>Aspergillus</taxon>
        <taxon>Aspergillus subgen. Fumigati</taxon>
    </lineage>
</organism>
<dbReference type="HOGENOM" id="CLU_2291063_0_0_1"/>
<proteinExistence type="predicted"/>
<protein>
    <submittedName>
        <fullName evidence="1">Uncharacterized protein</fullName>
    </submittedName>
</protein>